<keyword evidence="18" id="KW-1133">Transmembrane helix</keyword>
<sequence length="464" mass="53018">MFFESLLVNLAVLGILILALIFDYITKFFSYWYVRHVPYKTPVPFFGSDYHRVLGIRSTTEEVNALYTKYPESKYVGSIKSRIPDLIVKDPDTVKRILSTDFANFHSRGVCLDKSQDVCLRDNLFYADGEKWSLLRTGYESLLSITHCELENLSDCLPGTSCDANVQEILSKVLDKVFEDLLLGADGGSVVKDLRSIAQRRTFIQRFKTYLRNISPSLYVMLGFATFFGEPYLKTENILKKSVLMSKIRNLGTVYQLGIKEKNKKSTEVEFAFSILASFITEGYLPCLNALTAFLYELALNPKVQEKSRNSVSKNNREEYLDFAIKEVLRMYPPYSIISRLCTKTHHPEGGLLIDRNVTINVPVEALHRDEANYVTADVFNPDRFLEDGGASKHCYSYLPFGAGPRKCIGEQLALNIIKKVTKCILNKYTLHPCAKTPSKLKMVDHNFGRVVDRDIWLRFETRD</sequence>
<dbReference type="Gene3D" id="1.10.630.10">
    <property type="entry name" value="Cytochrome P450"/>
    <property type="match status" value="1"/>
</dbReference>
<evidence type="ECO:0000256" key="15">
    <source>
        <dbReference type="ARBA" id="ARBA00047827"/>
    </source>
</evidence>
<dbReference type="InterPro" id="IPR017972">
    <property type="entry name" value="Cyt_P450_CS"/>
</dbReference>
<evidence type="ECO:0000256" key="2">
    <source>
        <dbReference type="ARBA" id="ARBA00003690"/>
    </source>
</evidence>
<evidence type="ECO:0000256" key="11">
    <source>
        <dbReference type="ARBA" id="ARBA00023002"/>
    </source>
</evidence>
<dbReference type="PANTHER" id="PTHR24292:SF54">
    <property type="entry name" value="CYP9F3-RELATED"/>
    <property type="match status" value="1"/>
</dbReference>
<dbReference type="InterPro" id="IPR050476">
    <property type="entry name" value="Insect_CytP450_Detox"/>
</dbReference>
<proteinExistence type="inferred from homology"/>
<dbReference type="PANTHER" id="PTHR24292">
    <property type="entry name" value="CYTOCHROME P450"/>
    <property type="match status" value="1"/>
</dbReference>
<dbReference type="InterPro" id="IPR001128">
    <property type="entry name" value="Cyt_P450"/>
</dbReference>
<keyword evidence="8 16" id="KW-0479">Metal-binding</keyword>
<reference evidence="21 22" key="1">
    <citation type="submission" date="2020-04" db="EMBL/GenBank/DDBJ databases">
        <authorList>
            <person name="Wallbank WR R."/>
            <person name="Pardo Diaz C."/>
            <person name="Kozak K."/>
            <person name="Martin S."/>
            <person name="Jiggins C."/>
            <person name="Moest M."/>
            <person name="Warren A I."/>
            <person name="Byers J.R.P. K."/>
            <person name="Montejo-Kovacevich G."/>
            <person name="Yen C E."/>
        </authorList>
    </citation>
    <scope>NUCLEOTIDE SEQUENCE [LARGE SCALE GENOMIC DNA]</scope>
</reference>
<dbReference type="EMBL" id="CADEBD010000057">
    <property type="protein sequence ID" value="CAB3222568.1"/>
    <property type="molecule type" value="Genomic_DNA"/>
</dbReference>
<evidence type="ECO:0000256" key="9">
    <source>
        <dbReference type="ARBA" id="ARBA00022824"/>
    </source>
</evidence>
<dbReference type="Pfam" id="PF00067">
    <property type="entry name" value="p450"/>
    <property type="match status" value="1"/>
</dbReference>
<dbReference type="SUPFAM" id="SSF48264">
    <property type="entry name" value="Cytochrome P450"/>
    <property type="match status" value="1"/>
</dbReference>
<evidence type="ECO:0000256" key="10">
    <source>
        <dbReference type="ARBA" id="ARBA00022848"/>
    </source>
</evidence>
<comment type="function">
    <text evidence="2">May be involved in the metabolism of insect hormones and in the breakdown of synthetic insecticides.</text>
</comment>
<evidence type="ECO:0000256" key="14">
    <source>
        <dbReference type="ARBA" id="ARBA00023136"/>
    </source>
</evidence>
<comment type="caution">
    <text evidence="20">The sequence shown here is derived from an EMBL/GenBank/DDBJ whole genome shotgun (WGS) entry which is preliminary data.</text>
</comment>
<dbReference type="PRINTS" id="PR00465">
    <property type="entry name" value="EP450IV"/>
</dbReference>
<feature type="transmembrane region" description="Helical" evidence="18">
    <location>
        <begin position="210"/>
        <end position="229"/>
    </location>
</feature>
<dbReference type="GO" id="GO:0005789">
    <property type="term" value="C:endoplasmic reticulum membrane"/>
    <property type="evidence" value="ECO:0007669"/>
    <property type="project" value="UniProtKB-SubCell"/>
</dbReference>
<keyword evidence="13 17" id="KW-0503">Monooxygenase</keyword>
<name>A0A8S1BD26_ARCPL</name>
<comment type="similarity">
    <text evidence="5 17">Belongs to the cytochrome P450 family.</text>
</comment>
<dbReference type="EMBL" id="CADEBC010000577">
    <property type="protein sequence ID" value="CAB3255741.1"/>
    <property type="molecule type" value="Genomic_DNA"/>
</dbReference>
<evidence type="ECO:0000313" key="22">
    <source>
        <dbReference type="Proteomes" id="UP000494256"/>
    </source>
</evidence>
<gene>
    <name evidence="19" type="ORF">APLA_LOCUS1208</name>
    <name evidence="20" type="ORF">APLA_LOCUS15036</name>
</gene>
<dbReference type="Proteomes" id="UP000494256">
    <property type="component" value="Unassembled WGS sequence"/>
</dbReference>
<evidence type="ECO:0000256" key="8">
    <source>
        <dbReference type="ARBA" id="ARBA00022723"/>
    </source>
</evidence>
<dbReference type="GO" id="GO:0016712">
    <property type="term" value="F:oxidoreductase activity, acting on paired donors, with incorporation or reduction of molecular oxygen, reduced flavin or flavoprotein as one donor, and incorporation of one atom of oxygen"/>
    <property type="evidence" value="ECO:0007669"/>
    <property type="project" value="UniProtKB-EC"/>
</dbReference>
<keyword evidence="9" id="KW-0256">Endoplasmic reticulum</keyword>
<dbReference type="InterPro" id="IPR036396">
    <property type="entry name" value="Cyt_P450_sf"/>
</dbReference>
<evidence type="ECO:0000256" key="16">
    <source>
        <dbReference type="PIRSR" id="PIRSR602403-1"/>
    </source>
</evidence>
<evidence type="ECO:0000256" key="18">
    <source>
        <dbReference type="SAM" id="Phobius"/>
    </source>
</evidence>
<dbReference type="InterPro" id="IPR002403">
    <property type="entry name" value="Cyt_P450_E_grp-IV"/>
</dbReference>
<dbReference type="GO" id="GO:0020037">
    <property type="term" value="F:heme binding"/>
    <property type="evidence" value="ECO:0007669"/>
    <property type="project" value="InterPro"/>
</dbReference>
<feature type="transmembrane region" description="Helical" evidence="18">
    <location>
        <begin position="6"/>
        <end position="25"/>
    </location>
</feature>
<organism evidence="20 21">
    <name type="scientific">Arctia plantaginis</name>
    <name type="common">Wood tiger moth</name>
    <name type="synonym">Phalaena plantaginis</name>
    <dbReference type="NCBI Taxonomy" id="874455"/>
    <lineage>
        <taxon>Eukaryota</taxon>
        <taxon>Metazoa</taxon>
        <taxon>Ecdysozoa</taxon>
        <taxon>Arthropoda</taxon>
        <taxon>Hexapoda</taxon>
        <taxon>Insecta</taxon>
        <taxon>Pterygota</taxon>
        <taxon>Neoptera</taxon>
        <taxon>Endopterygota</taxon>
        <taxon>Lepidoptera</taxon>
        <taxon>Glossata</taxon>
        <taxon>Ditrysia</taxon>
        <taxon>Noctuoidea</taxon>
        <taxon>Erebidae</taxon>
        <taxon>Arctiinae</taxon>
        <taxon>Arctia</taxon>
    </lineage>
</organism>
<accession>A0A8S1BD26</accession>
<keyword evidence="12 16" id="KW-0408">Iron</keyword>
<keyword evidence="10" id="KW-0492">Microsome</keyword>
<protein>
    <recommendedName>
        <fullName evidence="6">unspecific monooxygenase</fullName>
        <ecNumber evidence="6">1.14.14.1</ecNumber>
    </recommendedName>
</protein>
<keyword evidence="21" id="KW-1185">Reference proteome</keyword>
<evidence type="ECO:0000313" key="20">
    <source>
        <dbReference type="EMBL" id="CAB3255741.1"/>
    </source>
</evidence>
<keyword evidence="18" id="KW-0812">Transmembrane</keyword>
<evidence type="ECO:0000256" key="6">
    <source>
        <dbReference type="ARBA" id="ARBA00012109"/>
    </source>
</evidence>
<keyword evidence="11 17" id="KW-0560">Oxidoreductase</keyword>
<dbReference type="PROSITE" id="PS00086">
    <property type="entry name" value="CYTOCHROME_P450"/>
    <property type="match status" value="1"/>
</dbReference>
<evidence type="ECO:0000313" key="19">
    <source>
        <dbReference type="EMBL" id="CAB3222568.1"/>
    </source>
</evidence>
<dbReference type="OrthoDB" id="2789670at2759"/>
<keyword evidence="14 18" id="KW-0472">Membrane</keyword>
<comment type="catalytic activity">
    <reaction evidence="15">
        <text>an organic molecule + reduced [NADPH--hemoprotein reductase] + O2 = an alcohol + oxidized [NADPH--hemoprotein reductase] + H2O + H(+)</text>
        <dbReference type="Rhea" id="RHEA:17149"/>
        <dbReference type="Rhea" id="RHEA-COMP:11964"/>
        <dbReference type="Rhea" id="RHEA-COMP:11965"/>
        <dbReference type="ChEBI" id="CHEBI:15377"/>
        <dbReference type="ChEBI" id="CHEBI:15378"/>
        <dbReference type="ChEBI" id="CHEBI:15379"/>
        <dbReference type="ChEBI" id="CHEBI:30879"/>
        <dbReference type="ChEBI" id="CHEBI:57618"/>
        <dbReference type="ChEBI" id="CHEBI:58210"/>
        <dbReference type="ChEBI" id="CHEBI:142491"/>
        <dbReference type="EC" id="1.14.14.1"/>
    </reaction>
</comment>
<dbReference type="Proteomes" id="UP000494106">
    <property type="component" value="Unassembled WGS sequence"/>
</dbReference>
<evidence type="ECO:0000256" key="3">
    <source>
        <dbReference type="ARBA" id="ARBA00004174"/>
    </source>
</evidence>
<feature type="binding site" description="axial binding residue" evidence="16">
    <location>
        <position position="408"/>
    </location>
    <ligand>
        <name>heme</name>
        <dbReference type="ChEBI" id="CHEBI:30413"/>
    </ligand>
    <ligandPart>
        <name>Fe</name>
        <dbReference type="ChEBI" id="CHEBI:18248"/>
    </ligandPart>
</feature>
<dbReference type="GO" id="GO:0005506">
    <property type="term" value="F:iron ion binding"/>
    <property type="evidence" value="ECO:0007669"/>
    <property type="project" value="InterPro"/>
</dbReference>
<evidence type="ECO:0000256" key="4">
    <source>
        <dbReference type="ARBA" id="ARBA00004406"/>
    </source>
</evidence>
<evidence type="ECO:0000256" key="13">
    <source>
        <dbReference type="ARBA" id="ARBA00023033"/>
    </source>
</evidence>
<evidence type="ECO:0000313" key="21">
    <source>
        <dbReference type="Proteomes" id="UP000494106"/>
    </source>
</evidence>
<evidence type="ECO:0000256" key="5">
    <source>
        <dbReference type="ARBA" id="ARBA00010617"/>
    </source>
</evidence>
<dbReference type="AlphaFoldDB" id="A0A8S1BD26"/>
<evidence type="ECO:0000256" key="1">
    <source>
        <dbReference type="ARBA" id="ARBA00001971"/>
    </source>
</evidence>
<evidence type="ECO:0000256" key="17">
    <source>
        <dbReference type="RuleBase" id="RU000461"/>
    </source>
</evidence>
<dbReference type="PRINTS" id="PR00385">
    <property type="entry name" value="P450"/>
</dbReference>
<dbReference type="EC" id="1.14.14.1" evidence="6"/>
<comment type="subcellular location">
    <subcellularLocation>
        <location evidence="4">Endoplasmic reticulum membrane</location>
        <topology evidence="4">Peripheral membrane protein</topology>
    </subcellularLocation>
    <subcellularLocation>
        <location evidence="3">Microsome membrane</location>
        <topology evidence="3">Peripheral membrane protein</topology>
    </subcellularLocation>
</comment>
<evidence type="ECO:0000256" key="12">
    <source>
        <dbReference type="ARBA" id="ARBA00023004"/>
    </source>
</evidence>
<evidence type="ECO:0000256" key="7">
    <source>
        <dbReference type="ARBA" id="ARBA00022617"/>
    </source>
</evidence>
<keyword evidence="7 16" id="KW-0349">Heme</keyword>
<comment type="cofactor">
    <cofactor evidence="1 16">
        <name>heme</name>
        <dbReference type="ChEBI" id="CHEBI:30413"/>
    </cofactor>
</comment>